<evidence type="ECO:0000256" key="2">
    <source>
        <dbReference type="SAM" id="SignalP"/>
    </source>
</evidence>
<organism evidence="3 4">
    <name type="scientific">Nonomuraea phyllanthi</name>
    <dbReference type="NCBI Taxonomy" id="2219224"/>
    <lineage>
        <taxon>Bacteria</taxon>
        <taxon>Bacillati</taxon>
        <taxon>Actinomycetota</taxon>
        <taxon>Actinomycetes</taxon>
        <taxon>Streptosporangiales</taxon>
        <taxon>Streptosporangiaceae</taxon>
        <taxon>Nonomuraea</taxon>
    </lineage>
</organism>
<dbReference type="Pfam" id="PF13628">
    <property type="entry name" value="DUF4142"/>
    <property type="match status" value="1"/>
</dbReference>
<proteinExistence type="predicted"/>
<dbReference type="InterPro" id="IPR025419">
    <property type="entry name" value="DUF4142"/>
</dbReference>
<dbReference type="RefSeq" id="WP_139635303.1">
    <property type="nucleotide sequence ID" value="NZ_CP045572.1"/>
</dbReference>
<name>A0A5C4VQH8_9ACTN</name>
<dbReference type="PANTHER" id="PTHR38593:SF1">
    <property type="entry name" value="BLR2558 PROTEIN"/>
    <property type="match status" value="1"/>
</dbReference>
<sequence length="213" mass="21703">MRTLLLAAVAVAALGGCAGAPTDTAALAPPTGSQPSEQDRAWMRAIHEGNLAEMQAGQLAQGKGGTAQIRAVGKMLVVDHTELDTKVTRTATKLGIQLPGSPNAEQRAQVLRLQDATGMDFDQEFLGSMTTSHKRAVAATKAELANGSSPQVLALAKAALPALERHLSALEEASAAGSSPGGSPAPHTPTSPAPRTPAPPTSPMSPMTPTGHE</sequence>
<protein>
    <submittedName>
        <fullName evidence="3">DUF4142 domain-containing protein</fullName>
    </submittedName>
</protein>
<evidence type="ECO:0000313" key="4">
    <source>
        <dbReference type="Proteomes" id="UP000312512"/>
    </source>
</evidence>
<accession>A0A5P9YTC9</accession>
<keyword evidence="4" id="KW-1185">Reference proteome</keyword>
<dbReference type="PROSITE" id="PS51257">
    <property type="entry name" value="PROKAR_LIPOPROTEIN"/>
    <property type="match status" value="1"/>
</dbReference>
<dbReference type="PANTHER" id="PTHR38593">
    <property type="entry name" value="BLR2558 PROTEIN"/>
    <property type="match status" value="1"/>
</dbReference>
<evidence type="ECO:0000313" key="3">
    <source>
        <dbReference type="EMBL" id="KAB8189870.1"/>
    </source>
</evidence>
<reference evidence="3 4" key="1">
    <citation type="submission" date="2019-10" db="EMBL/GenBank/DDBJ databases">
        <title>Nonomuraea sp. nov., isolated from Phyllanthus amarus.</title>
        <authorList>
            <person name="Klykleung N."/>
            <person name="Tanasupawat S."/>
        </authorList>
    </citation>
    <scope>NUCLEOTIDE SEQUENCE [LARGE SCALE GENOMIC DNA]</scope>
    <source>
        <strain evidence="3 4">PA1-10</strain>
    </source>
</reference>
<feature type="region of interest" description="Disordered" evidence="1">
    <location>
        <begin position="170"/>
        <end position="213"/>
    </location>
</feature>
<accession>A0A5C4VQH8</accession>
<dbReference type="AlphaFoldDB" id="A0A5C4VQH8"/>
<dbReference type="EMBL" id="VDLX02000018">
    <property type="protein sequence ID" value="KAB8189870.1"/>
    <property type="molecule type" value="Genomic_DNA"/>
</dbReference>
<feature type="signal peptide" evidence="2">
    <location>
        <begin position="1"/>
        <end position="20"/>
    </location>
</feature>
<dbReference type="OrthoDB" id="4567117at2"/>
<gene>
    <name evidence="3" type="ORF">FH608_038415</name>
</gene>
<feature type="chain" id="PRO_5038611303" evidence="2">
    <location>
        <begin position="21"/>
        <end position="213"/>
    </location>
</feature>
<keyword evidence="2" id="KW-0732">Signal</keyword>
<comment type="caution">
    <text evidence="3">The sequence shown here is derived from an EMBL/GenBank/DDBJ whole genome shotgun (WGS) entry which is preliminary data.</text>
</comment>
<dbReference type="Gene3D" id="1.20.1260.10">
    <property type="match status" value="1"/>
</dbReference>
<dbReference type="InterPro" id="IPR012347">
    <property type="entry name" value="Ferritin-like"/>
</dbReference>
<feature type="compositionally biased region" description="Low complexity" evidence="1">
    <location>
        <begin position="173"/>
        <end position="185"/>
    </location>
</feature>
<feature type="compositionally biased region" description="Low complexity" evidence="1">
    <location>
        <begin position="204"/>
        <end position="213"/>
    </location>
</feature>
<feature type="compositionally biased region" description="Pro residues" evidence="1">
    <location>
        <begin position="186"/>
        <end position="203"/>
    </location>
</feature>
<evidence type="ECO:0000256" key="1">
    <source>
        <dbReference type="SAM" id="MobiDB-lite"/>
    </source>
</evidence>
<dbReference type="Proteomes" id="UP000312512">
    <property type="component" value="Unassembled WGS sequence"/>
</dbReference>